<evidence type="ECO:0000313" key="2">
    <source>
        <dbReference type="Proteomes" id="UP000509750"/>
    </source>
</evidence>
<keyword evidence="2" id="KW-1185">Reference proteome</keyword>
<dbReference type="Gene3D" id="2.160.20.10">
    <property type="entry name" value="Single-stranded right-handed beta-helix, Pectin lyase-like"/>
    <property type="match status" value="1"/>
</dbReference>
<dbReference type="GeneID" id="56028647"/>
<name>A0A7D5L2Q3_9EURY</name>
<dbReference type="RefSeq" id="WP_179168958.1">
    <property type="nucleotide sequence ID" value="NZ_CP058529.1"/>
</dbReference>
<gene>
    <name evidence="1" type="ORF">HUG10_07400</name>
</gene>
<dbReference type="SUPFAM" id="SSF51126">
    <property type="entry name" value="Pectin lyase-like"/>
    <property type="match status" value="1"/>
</dbReference>
<sequence length="407" mass="43151">MLPTDQPPYADQFDTVVDLAAAGAETSGETSVVSLLEETMADDTLVYLPAGRYQLDARVQCLEFENLGIVGPEAVIVPAAGFSDYFFDLGRPDRASGLLVEGLTFDFRAPQTGSRPLNALVADDLLVRDLDVVGAQDAGGEGLRVDVTHPEGTGVVDRLRLPDGATVPGVTGCFVGSTHRGNIRFQDCRIEGYHDNGLYADPDHGSVEVIGGYYANSNISNVRVGADSVVRNVHVRCDSAPASYTNMRGIRLTHGQDVLVDNCTVEMEQVTGSDGGIALGKSLASATVRNTEIRIDADGINAIKVKHAVDPVRADRAISFEDVTITGTAADDAAIEINERTACTVDGCTIEQDGANRDGLRFEHGAEAVIRNTRVDVTGRPLVSVDDSVVNVLGSHPPSMNTDPEEG</sequence>
<dbReference type="Proteomes" id="UP000509750">
    <property type="component" value="Chromosome"/>
</dbReference>
<dbReference type="KEGG" id="halg:HUG10_07400"/>
<organism evidence="1 2">
    <name type="scientific">Halorarum halophilum</name>
    <dbReference type="NCBI Taxonomy" id="2743090"/>
    <lineage>
        <taxon>Archaea</taxon>
        <taxon>Methanobacteriati</taxon>
        <taxon>Methanobacteriota</taxon>
        <taxon>Stenosarchaea group</taxon>
        <taxon>Halobacteria</taxon>
        <taxon>Halobacteriales</taxon>
        <taxon>Haloferacaceae</taxon>
        <taxon>Halorarum</taxon>
    </lineage>
</organism>
<dbReference type="OrthoDB" id="202667at2157"/>
<reference evidence="1 2" key="1">
    <citation type="submission" date="2020-07" db="EMBL/GenBank/DDBJ databases">
        <title>Gai3-2, isolated from salt lake.</title>
        <authorList>
            <person name="Cui H."/>
            <person name="Shi X."/>
        </authorList>
    </citation>
    <scope>NUCLEOTIDE SEQUENCE [LARGE SCALE GENOMIC DNA]</scope>
    <source>
        <strain evidence="1 2">Gai3-2</strain>
    </source>
</reference>
<dbReference type="AlphaFoldDB" id="A0A7D5L2Q3"/>
<dbReference type="EMBL" id="CP058529">
    <property type="protein sequence ID" value="QLG27383.1"/>
    <property type="molecule type" value="Genomic_DNA"/>
</dbReference>
<proteinExistence type="predicted"/>
<evidence type="ECO:0000313" key="1">
    <source>
        <dbReference type="EMBL" id="QLG27383.1"/>
    </source>
</evidence>
<protein>
    <submittedName>
        <fullName evidence="1">Right-handed parallel beta-helix repeat-containing protein</fullName>
    </submittedName>
</protein>
<accession>A0A7D5L2Q3</accession>
<dbReference type="InterPro" id="IPR012334">
    <property type="entry name" value="Pectin_lyas_fold"/>
</dbReference>
<dbReference type="InterPro" id="IPR011050">
    <property type="entry name" value="Pectin_lyase_fold/virulence"/>
</dbReference>